<evidence type="ECO:0000313" key="3">
    <source>
        <dbReference type="Proteomes" id="UP000736335"/>
    </source>
</evidence>
<dbReference type="Gene3D" id="3.90.228.10">
    <property type="match status" value="1"/>
</dbReference>
<reference evidence="2" key="2">
    <citation type="submission" date="2020-11" db="EMBL/GenBank/DDBJ databases">
        <authorList>
            <consortium name="DOE Joint Genome Institute"/>
            <person name="Kuo A."/>
            <person name="Miyauchi S."/>
            <person name="Kiss E."/>
            <person name="Drula E."/>
            <person name="Kohler A."/>
            <person name="Sanchez-Garcia M."/>
            <person name="Andreopoulos B."/>
            <person name="Barry K.W."/>
            <person name="Bonito G."/>
            <person name="Buee M."/>
            <person name="Carver A."/>
            <person name="Chen C."/>
            <person name="Cichocki N."/>
            <person name="Clum A."/>
            <person name="Culley D."/>
            <person name="Crous P.W."/>
            <person name="Fauchery L."/>
            <person name="Girlanda M."/>
            <person name="Hayes R."/>
            <person name="Keri Z."/>
            <person name="Labutti K."/>
            <person name="Lipzen A."/>
            <person name="Lombard V."/>
            <person name="Magnuson J."/>
            <person name="Maillard F."/>
            <person name="Morin E."/>
            <person name="Murat C."/>
            <person name="Nolan M."/>
            <person name="Ohm R."/>
            <person name="Pangilinan J."/>
            <person name="Pereira M."/>
            <person name="Perotto S."/>
            <person name="Peter M."/>
            <person name="Riley R."/>
            <person name="Sitrit Y."/>
            <person name="Stielow B."/>
            <person name="Szollosi G."/>
            <person name="Zifcakova L."/>
            <person name="Stursova M."/>
            <person name="Spatafora J.W."/>
            <person name="Tedersoo L."/>
            <person name="Vaario L.-M."/>
            <person name="Yamada A."/>
            <person name="Yan M."/>
            <person name="Wang P."/>
            <person name="Xu J."/>
            <person name="Bruns T."/>
            <person name="Baldrian P."/>
            <person name="Vilgalys R."/>
            <person name="Henrissat B."/>
            <person name="Grigoriev I.V."/>
            <person name="Hibbett D."/>
            <person name="Nagy L.G."/>
            <person name="Martin F.M."/>
        </authorList>
    </citation>
    <scope>NUCLEOTIDE SEQUENCE</scope>
    <source>
        <strain evidence="2">UH-Tt-Lm1</strain>
    </source>
</reference>
<dbReference type="SUPFAM" id="SSF56399">
    <property type="entry name" value="ADP-ribosylation"/>
    <property type="match status" value="1"/>
</dbReference>
<reference evidence="2" key="1">
    <citation type="journal article" date="2020" name="Nat. Commun.">
        <title>Large-scale genome sequencing of mycorrhizal fungi provides insights into the early evolution of symbiotic traits.</title>
        <authorList>
            <person name="Miyauchi S."/>
            <person name="Kiss E."/>
            <person name="Kuo A."/>
            <person name="Drula E."/>
            <person name="Kohler A."/>
            <person name="Sanchez-Garcia M."/>
            <person name="Morin E."/>
            <person name="Andreopoulos B."/>
            <person name="Barry K.W."/>
            <person name="Bonito G."/>
            <person name="Buee M."/>
            <person name="Carver A."/>
            <person name="Chen C."/>
            <person name="Cichocki N."/>
            <person name="Clum A."/>
            <person name="Culley D."/>
            <person name="Crous P.W."/>
            <person name="Fauchery L."/>
            <person name="Girlanda M."/>
            <person name="Hayes R.D."/>
            <person name="Keri Z."/>
            <person name="LaButti K."/>
            <person name="Lipzen A."/>
            <person name="Lombard V."/>
            <person name="Magnuson J."/>
            <person name="Maillard F."/>
            <person name="Murat C."/>
            <person name="Nolan M."/>
            <person name="Ohm R.A."/>
            <person name="Pangilinan J."/>
            <person name="Pereira M.F."/>
            <person name="Perotto S."/>
            <person name="Peter M."/>
            <person name="Pfister S."/>
            <person name="Riley R."/>
            <person name="Sitrit Y."/>
            <person name="Stielow J.B."/>
            <person name="Szollosi G."/>
            <person name="Zifcakova L."/>
            <person name="Stursova M."/>
            <person name="Spatafora J.W."/>
            <person name="Tedersoo L."/>
            <person name="Vaario L.M."/>
            <person name="Yamada A."/>
            <person name="Yan M."/>
            <person name="Wang P."/>
            <person name="Xu J."/>
            <person name="Bruns T."/>
            <person name="Baldrian P."/>
            <person name="Vilgalys R."/>
            <person name="Dunand C."/>
            <person name="Henrissat B."/>
            <person name="Grigoriev I.V."/>
            <person name="Hibbett D."/>
            <person name="Nagy L.G."/>
            <person name="Martin F.M."/>
        </authorList>
    </citation>
    <scope>NUCLEOTIDE SEQUENCE</scope>
    <source>
        <strain evidence="2">UH-Tt-Lm1</strain>
    </source>
</reference>
<dbReference type="Proteomes" id="UP000736335">
    <property type="component" value="Unassembled WGS sequence"/>
</dbReference>
<dbReference type="OrthoDB" id="9514740at2759"/>
<dbReference type="EMBL" id="WIUZ02000009">
    <property type="protein sequence ID" value="KAF9783754.1"/>
    <property type="molecule type" value="Genomic_DNA"/>
</dbReference>
<evidence type="ECO:0000259" key="1">
    <source>
        <dbReference type="Pfam" id="PF00644"/>
    </source>
</evidence>
<dbReference type="Pfam" id="PF00644">
    <property type="entry name" value="PARP"/>
    <property type="match status" value="1"/>
</dbReference>
<keyword evidence="3" id="KW-1185">Reference proteome</keyword>
<dbReference type="InterPro" id="IPR012317">
    <property type="entry name" value="Poly(ADP-ribose)pol_cat_dom"/>
</dbReference>
<gene>
    <name evidence="2" type="ORF">BJ322DRAFT_1141971</name>
</gene>
<protein>
    <recommendedName>
        <fullName evidence="1">PARP catalytic domain-containing protein</fullName>
    </recommendedName>
</protein>
<dbReference type="PANTHER" id="PTHR31681">
    <property type="entry name" value="C2H2-LIKE ZINC FINGER PROTEIN"/>
    <property type="match status" value="1"/>
</dbReference>
<dbReference type="AlphaFoldDB" id="A0A9P6HC29"/>
<proteinExistence type="predicted"/>
<evidence type="ECO:0000313" key="2">
    <source>
        <dbReference type="EMBL" id="KAF9783754.1"/>
    </source>
</evidence>
<name>A0A9P6HC29_9AGAM</name>
<organism evidence="2 3">
    <name type="scientific">Thelephora terrestris</name>
    <dbReference type="NCBI Taxonomy" id="56493"/>
    <lineage>
        <taxon>Eukaryota</taxon>
        <taxon>Fungi</taxon>
        <taxon>Dikarya</taxon>
        <taxon>Basidiomycota</taxon>
        <taxon>Agaricomycotina</taxon>
        <taxon>Agaricomycetes</taxon>
        <taxon>Thelephorales</taxon>
        <taxon>Thelephoraceae</taxon>
        <taxon>Thelephora</taxon>
    </lineage>
</organism>
<dbReference type="GO" id="GO:0003950">
    <property type="term" value="F:NAD+ poly-ADP-ribosyltransferase activity"/>
    <property type="evidence" value="ECO:0007669"/>
    <property type="project" value="InterPro"/>
</dbReference>
<feature type="domain" description="PARP catalytic" evidence="1">
    <location>
        <begin position="147"/>
        <end position="261"/>
    </location>
</feature>
<dbReference type="PANTHER" id="PTHR31681:SF3">
    <property type="entry name" value="OS04G0690100 PROTEIN"/>
    <property type="match status" value="1"/>
</dbReference>
<accession>A0A9P6HC29</accession>
<comment type="caution">
    <text evidence="2">The sequence shown here is derived from an EMBL/GenBank/DDBJ whole genome shotgun (WGS) entry which is preliminary data.</text>
</comment>
<sequence length="302" mass="34238">MRRVPTEDNHTDILTKSLGHQLFRYHTNNIGFERVDEFLHRIMCRLPGENSCISCRKAPISGSLPFCWRCYRKAISEAPTITEIPEDHKKYKSVRDQFRQKWLHDDGCPEVRAIYKIVYTNLNIAKYKQYLEKVEAKGNFVLRAGSRGNERRRWHGTTRTCNIGDKGVTRFCSDPMCSLCCIMKTSFDILFFSSRTNFGRFGAGIYTSSTSSKSDSYSQNGCTSNWKAMLLNNVVVGEGYKTLVDDTSLTEPPAGYDSVLGEVGGSLNYDELVVYDNDAIRPSYLVMYDIPGRTPSSSSPDV</sequence>